<dbReference type="InParanoid" id="A0A2H3CUG7"/>
<dbReference type="AlphaFoldDB" id="A0A2H3CUG7"/>
<feature type="region of interest" description="Disordered" evidence="1">
    <location>
        <begin position="108"/>
        <end position="130"/>
    </location>
</feature>
<dbReference type="Proteomes" id="UP000217790">
    <property type="component" value="Unassembled WGS sequence"/>
</dbReference>
<gene>
    <name evidence="2" type="ORF">ARMGADRAFT_1041148</name>
</gene>
<organism evidence="2 3">
    <name type="scientific">Armillaria gallica</name>
    <name type="common">Bulbous honey fungus</name>
    <name type="synonym">Armillaria bulbosa</name>
    <dbReference type="NCBI Taxonomy" id="47427"/>
    <lineage>
        <taxon>Eukaryota</taxon>
        <taxon>Fungi</taxon>
        <taxon>Dikarya</taxon>
        <taxon>Basidiomycota</taxon>
        <taxon>Agaricomycotina</taxon>
        <taxon>Agaricomycetes</taxon>
        <taxon>Agaricomycetidae</taxon>
        <taxon>Agaricales</taxon>
        <taxon>Marasmiineae</taxon>
        <taxon>Physalacriaceae</taxon>
        <taxon>Armillaria</taxon>
    </lineage>
</organism>
<evidence type="ECO:0000256" key="1">
    <source>
        <dbReference type="SAM" id="MobiDB-lite"/>
    </source>
</evidence>
<protein>
    <submittedName>
        <fullName evidence="2">Uncharacterized protein</fullName>
    </submittedName>
</protein>
<sequence length="167" mass="18649">FIPLDQRRRRCHDSLLDSAMIKILLHRYVCAVHGNPWKWAVLQEEAEWCGGREGVRVGTSVAVLSTSERERAGMWLWSMAVAVCDETETSGGDVCGCVARGGSRRWSAEGEQSRGRGRRAEMATKAGHRENSGATVIMHHHDSRTSIYLQLFANSLTVAGVLRERRE</sequence>
<dbReference type="EMBL" id="KZ293935">
    <property type="protein sequence ID" value="PBK78956.1"/>
    <property type="molecule type" value="Genomic_DNA"/>
</dbReference>
<evidence type="ECO:0000313" key="2">
    <source>
        <dbReference type="EMBL" id="PBK78956.1"/>
    </source>
</evidence>
<feature type="non-terminal residue" evidence="2">
    <location>
        <position position="1"/>
    </location>
</feature>
<reference evidence="3" key="1">
    <citation type="journal article" date="2017" name="Nat. Ecol. Evol.">
        <title>Genome expansion and lineage-specific genetic innovations in the forest pathogenic fungi Armillaria.</title>
        <authorList>
            <person name="Sipos G."/>
            <person name="Prasanna A.N."/>
            <person name="Walter M.C."/>
            <person name="O'Connor E."/>
            <person name="Balint B."/>
            <person name="Krizsan K."/>
            <person name="Kiss B."/>
            <person name="Hess J."/>
            <person name="Varga T."/>
            <person name="Slot J."/>
            <person name="Riley R."/>
            <person name="Boka B."/>
            <person name="Rigling D."/>
            <person name="Barry K."/>
            <person name="Lee J."/>
            <person name="Mihaltcheva S."/>
            <person name="LaButti K."/>
            <person name="Lipzen A."/>
            <person name="Waldron R."/>
            <person name="Moloney N.M."/>
            <person name="Sperisen C."/>
            <person name="Kredics L."/>
            <person name="Vagvoelgyi C."/>
            <person name="Patrignani A."/>
            <person name="Fitzpatrick D."/>
            <person name="Nagy I."/>
            <person name="Doyle S."/>
            <person name="Anderson J.B."/>
            <person name="Grigoriev I.V."/>
            <person name="Gueldener U."/>
            <person name="Muensterkoetter M."/>
            <person name="Nagy L.G."/>
        </authorList>
    </citation>
    <scope>NUCLEOTIDE SEQUENCE [LARGE SCALE GENOMIC DNA]</scope>
    <source>
        <strain evidence="3">Ar21-2</strain>
    </source>
</reference>
<keyword evidence="3" id="KW-1185">Reference proteome</keyword>
<name>A0A2H3CUG7_ARMGA</name>
<accession>A0A2H3CUG7</accession>
<evidence type="ECO:0000313" key="3">
    <source>
        <dbReference type="Proteomes" id="UP000217790"/>
    </source>
</evidence>
<proteinExistence type="predicted"/>